<dbReference type="EMBL" id="VUJU01000537">
    <property type="protein sequence ID" value="KAF0769766.1"/>
    <property type="molecule type" value="Genomic_DNA"/>
</dbReference>
<dbReference type="Proteomes" id="UP000478052">
    <property type="component" value="Unassembled WGS sequence"/>
</dbReference>
<name>A0A6G0ZGY9_APHCR</name>
<keyword evidence="2" id="KW-1185">Reference proteome</keyword>
<sequence>MFKRSNSCIRHECNAPIDDLEHSLFQCDRSWSQRRILEINLEGGLVLEWVIGYMLQSYNKLNAINE</sequence>
<evidence type="ECO:0000313" key="1">
    <source>
        <dbReference type="EMBL" id="KAF0769766.1"/>
    </source>
</evidence>
<reference evidence="1 2" key="1">
    <citation type="submission" date="2019-08" db="EMBL/GenBank/DDBJ databases">
        <title>Whole genome of Aphis craccivora.</title>
        <authorList>
            <person name="Voronova N.V."/>
            <person name="Shulinski R.S."/>
            <person name="Bandarenka Y.V."/>
            <person name="Zhorov D.G."/>
            <person name="Warner D."/>
        </authorList>
    </citation>
    <scope>NUCLEOTIDE SEQUENCE [LARGE SCALE GENOMIC DNA]</scope>
    <source>
        <strain evidence="1">180601</strain>
        <tissue evidence="1">Whole Body</tissue>
    </source>
</reference>
<proteinExistence type="predicted"/>
<accession>A0A6G0ZGY9</accession>
<organism evidence="1 2">
    <name type="scientific">Aphis craccivora</name>
    <name type="common">Cowpea aphid</name>
    <dbReference type="NCBI Taxonomy" id="307492"/>
    <lineage>
        <taxon>Eukaryota</taxon>
        <taxon>Metazoa</taxon>
        <taxon>Ecdysozoa</taxon>
        <taxon>Arthropoda</taxon>
        <taxon>Hexapoda</taxon>
        <taxon>Insecta</taxon>
        <taxon>Pterygota</taxon>
        <taxon>Neoptera</taxon>
        <taxon>Paraneoptera</taxon>
        <taxon>Hemiptera</taxon>
        <taxon>Sternorrhyncha</taxon>
        <taxon>Aphidomorpha</taxon>
        <taxon>Aphidoidea</taxon>
        <taxon>Aphididae</taxon>
        <taxon>Aphidini</taxon>
        <taxon>Aphis</taxon>
        <taxon>Aphis</taxon>
    </lineage>
</organism>
<gene>
    <name evidence="1" type="ORF">FWK35_00034586</name>
</gene>
<evidence type="ECO:0000313" key="2">
    <source>
        <dbReference type="Proteomes" id="UP000478052"/>
    </source>
</evidence>
<protein>
    <submittedName>
        <fullName evidence="1">Retrovirus-related Pol polyprotein from type-1 retrotransposable element R1 2</fullName>
    </submittedName>
</protein>
<dbReference type="AlphaFoldDB" id="A0A6G0ZGY9"/>
<comment type="caution">
    <text evidence="1">The sequence shown here is derived from an EMBL/GenBank/DDBJ whole genome shotgun (WGS) entry which is preliminary data.</text>
</comment>